<dbReference type="Proteomes" id="UP000527616">
    <property type="component" value="Unassembled WGS sequence"/>
</dbReference>
<dbReference type="AlphaFoldDB" id="A0A7Z0IL38"/>
<keyword evidence="1" id="KW-0812">Transmembrane</keyword>
<organism evidence="3 4">
    <name type="scientific">Naumannella cuiyingiana</name>
    <dbReference type="NCBI Taxonomy" id="1347891"/>
    <lineage>
        <taxon>Bacteria</taxon>
        <taxon>Bacillati</taxon>
        <taxon>Actinomycetota</taxon>
        <taxon>Actinomycetes</taxon>
        <taxon>Propionibacteriales</taxon>
        <taxon>Propionibacteriaceae</taxon>
        <taxon>Naumannella</taxon>
    </lineage>
</organism>
<accession>A0A7Z0IL38</accession>
<dbReference type="Pfam" id="PF02517">
    <property type="entry name" value="Rce1-like"/>
    <property type="match status" value="1"/>
</dbReference>
<reference evidence="3 4" key="1">
    <citation type="submission" date="2020-07" db="EMBL/GenBank/DDBJ databases">
        <title>Sequencing the genomes of 1000 actinobacteria strains.</title>
        <authorList>
            <person name="Klenk H.-P."/>
        </authorList>
    </citation>
    <scope>NUCLEOTIDE SEQUENCE [LARGE SCALE GENOMIC DNA]</scope>
    <source>
        <strain evidence="3 4">DSM 103164</strain>
    </source>
</reference>
<feature type="domain" description="CAAX prenyl protease 2/Lysostaphin resistance protein A-like" evidence="2">
    <location>
        <begin position="155"/>
        <end position="243"/>
    </location>
</feature>
<gene>
    <name evidence="3" type="ORF">GGQ54_001785</name>
</gene>
<comment type="caution">
    <text evidence="3">The sequence shown here is derived from an EMBL/GenBank/DDBJ whole genome shotgun (WGS) entry which is preliminary data.</text>
</comment>
<feature type="transmembrane region" description="Helical" evidence="1">
    <location>
        <begin position="182"/>
        <end position="200"/>
    </location>
</feature>
<keyword evidence="1" id="KW-0472">Membrane</keyword>
<evidence type="ECO:0000256" key="1">
    <source>
        <dbReference type="SAM" id="Phobius"/>
    </source>
</evidence>
<dbReference type="EMBL" id="JACBZS010000001">
    <property type="protein sequence ID" value="NYI71225.1"/>
    <property type="molecule type" value="Genomic_DNA"/>
</dbReference>
<feature type="transmembrane region" description="Helical" evidence="1">
    <location>
        <begin position="234"/>
        <end position="255"/>
    </location>
</feature>
<proteinExistence type="predicted"/>
<dbReference type="GO" id="GO:0080120">
    <property type="term" value="P:CAAX-box protein maturation"/>
    <property type="evidence" value="ECO:0007669"/>
    <property type="project" value="UniProtKB-ARBA"/>
</dbReference>
<evidence type="ECO:0000313" key="4">
    <source>
        <dbReference type="Proteomes" id="UP000527616"/>
    </source>
</evidence>
<dbReference type="RefSeq" id="WP_179445075.1">
    <property type="nucleotide sequence ID" value="NZ_JACBZS010000001.1"/>
</dbReference>
<keyword evidence="4" id="KW-1185">Reference proteome</keyword>
<feature type="transmembrane region" description="Helical" evidence="1">
    <location>
        <begin position="27"/>
        <end position="52"/>
    </location>
</feature>
<feature type="transmembrane region" description="Helical" evidence="1">
    <location>
        <begin position="206"/>
        <end position="227"/>
    </location>
</feature>
<dbReference type="InterPro" id="IPR003675">
    <property type="entry name" value="Rce1/LyrA-like_dom"/>
</dbReference>
<feature type="transmembrane region" description="Helical" evidence="1">
    <location>
        <begin position="64"/>
        <end position="85"/>
    </location>
</feature>
<evidence type="ECO:0000259" key="2">
    <source>
        <dbReference type="Pfam" id="PF02517"/>
    </source>
</evidence>
<feature type="transmembrane region" description="Helical" evidence="1">
    <location>
        <begin position="144"/>
        <end position="162"/>
    </location>
</feature>
<protein>
    <recommendedName>
        <fullName evidence="2">CAAX prenyl protease 2/Lysostaphin resistance protein A-like domain-containing protein</fullName>
    </recommendedName>
</protein>
<name>A0A7Z0IL38_9ACTN</name>
<dbReference type="GO" id="GO:0004175">
    <property type="term" value="F:endopeptidase activity"/>
    <property type="evidence" value="ECO:0007669"/>
    <property type="project" value="UniProtKB-ARBA"/>
</dbReference>
<keyword evidence="1" id="KW-1133">Transmembrane helix</keyword>
<sequence>MSSSLSIGPRTTARHAGPLSALDHLPLWPLGLIAALLFMRTALFLLLDVGLFAALPQAWPGSQIYLNALLIIPDLVTIGAVAYLLHRRGGSIREVLGRFRPADLGWGLLLGLIMLAGFLAATFAGNLIVYGGAPPAPTGGLPQVPLWVGIGAMIAPLTIATAERLTYGIGQDQLTRRFGTPAALIVVAAFFALQHAPLVLGGGADAVASKLIATFGAGLLFGGLLLWRRRLWPLIIAHWLLDILGLGLPTLALALS</sequence>
<evidence type="ECO:0000313" key="3">
    <source>
        <dbReference type="EMBL" id="NYI71225.1"/>
    </source>
</evidence>
<feature type="transmembrane region" description="Helical" evidence="1">
    <location>
        <begin position="106"/>
        <end position="132"/>
    </location>
</feature>